<evidence type="ECO:0000256" key="2">
    <source>
        <dbReference type="PROSITE-ProRule" id="PRU01323"/>
    </source>
</evidence>
<feature type="compositionally biased region" description="Low complexity" evidence="3">
    <location>
        <begin position="30"/>
        <end position="43"/>
    </location>
</feature>
<evidence type="ECO:0000256" key="3">
    <source>
        <dbReference type="SAM" id="MobiDB-lite"/>
    </source>
</evidence>
<keyword evidence="6" id="KW-1185">Reference proteome</keyword>
<dbReference type="InterPro" id="IPR038703">
    <property type="entry name" value="YebF/Cmi_sf"/>
</dbReference>
<dbReference type="Proteomes" id="UP000295719">
    <property type="component" value="Unassembled WGS sequence"/>
</dbReference>
<evidence type="ECO:0000313" key="5">
    <source>
        <dbReference type="EMBL" id="TCW00018.1"/>
    </source>
</evidence>
<sequence length="262" mass="26629">MQQTGTGLLGAMMAGLLLSTAVNAADGTATHAAQSATGQSSTALVPSDNDQEQAPAGTADNRQTQTPAGQNNSDAGKTSPAKDKADAPAKPAQTEGGGSQPKPAQTEGGGTQPKPAQSPVKSSQTDGNSTSAQPAQAEGKGAPAKPAQSAGGKEKGTAKTAVKNTKAPLPKTSKVAACPDLNAPQVAELIKQDYTQNRFQRSDEDKTALGGANIITSINPEEITGIGDVWQAILHIRGQTADRNYGVTLDCQKGEITYSLNQ</sequence>
<dbReference type="Pfam" id="PF13995">
    <property type="entry name" value="YebF"/>
    <property type="match status" value="1"/>
</dbReference>
<dbReference type="RefSeq" id="WP_131863541.1">
    <property type="nucleotide sequence ID" value="NZ_SMCR01000001.1"/>
</dbReference>
<gene>
    <name evidence="5" type="ORF">EDC52_101361</name>
</gene>
<dbReference type="PROSITE" id="PS51979">
    <property type="entry name" value="YEBF_CMI"/>
    <property type="match status" value="1"/>
</dbReference>
<dbReference type="InterPro" id="IPR025603">
    <property type="entry name" value="YebF/ColM_immunity"/>
</dbReference>
<dbReference type="AlphaFoldDB" id="A0A4R3Z408"/>
<feature type="signal peptide" evidence="4">
    <location>
        <begin position="1"/>
        <end position="24"/>
    </location>
</feature>
<evidence type="ECO:0000313" key="6">
    <source>
        <dbReference type="Proteomes" id="UP000295719"/>
    </source>
</evidence>
<feature type="disulfide bond" evidence="2">
    <location>
        <begin position="178"/>
        <end position="251"/>
    </location>
</feature>
<feature type="region of interest" description="Disordered" evidence="3">
    <location>
        <begin position="30"/>
        <end position="168"/>
    </location>
</feature>
<reference evidence="5 6" key="1">
    <citation type="submission" date="2019-03" db="EMBL/GenBank/DDBJ databases">
        <title>Genomic Encyclopedia of Type Strains, Phase IV (KMG-IV): sequencing the most valuable type-strain genomes for metagenomic binning, comparative biology and taxonomic classification.</title>
        <authorList>
            <person name="Goeker M."/>
        </authorList>
    </citation>
    <scope>NUCLEOTIDE SEQUENCE [LARGE SCALE GENOMIC DNA]</scope>
    <source>
        <strain evidence="5 6">DSM 19580</strain>
    </source>
</reference>
<keyword evidence="4" id="KW-0732">Signal</keyword>
<feature type="compositionally biased region" description="Polar residues" evidence="3">
    <location>
        <begin position="60"/>
        <end position="76"/>
    </location>
</feature>
<evidence type="ECO:0000256" key="1">
    <source>
        <dbReference type="ARBA" id="ARBA00023157"/>
    </source>
</evidence>
<dbReference type="OrthoDB" id="6454940at2"/>
<comment type="caution">
    <text evidence="5">The sequence shown here is derived from an EMBL/GenBank/DDBJ whole genome shotgun (WGS) entry which is preliminary data.</text>
</comment>
<name>A0A4R3Z408_9GAMM</name>
<evidence type="ECO:0000256" key="4">
    <source>
        <dbReference type="SAM" id="SignalP"/>
    </source>
</evidence>
<feature type="chain" id="PRO_5020275502" evidence="4">
    <location>
        <begin position="25"/>
        <end position="262"/>
    </location>
</feature>
<dbReference type="EMBL" id="SMCR01000001">
    <property type="protein sequence ID" value="TCW00018.1"/>
    <property type="molecule type" value="Genomic_DNA"/>
</dbReference>
<keyword evidence="1 2" id="KW-1015">Disulfide bond</keyword>
<accession>A0A4R3Z408</accession>
<organism evidence="5 6">
    <name type="scientific">Biostraticola tofi</name>
    <dbReference type="NCBI Taxonomy" id="466109"/>
    <lineage>
        <taxon>Bacteria</taxon>
        <taxon>Pseudomonadati</taxon>
        <taxon>Pseudomonadota</taxon>
        <taxon>Gammaproteobacteria</taxon>
        <taxon>Enterobacterales</taxon>
        <taxon>Bruguierivoracaceae</taxon>
        <taxon>Biostraticola</taxon>
    </lineage>
</organism>
<protein>
    <submittedName>
        <fullName evidence="5">YebF-like protein</fullName>
    </submittedName>
</protein>
<feature type="compositionally biased region" description="Polar residues" evidence="3">
    <location>
        <begin position="119"/>
        <end position="134"/>
    </location>
</feature>
<proteinExistence type="predicted"/>
<dbReference type="Gene3D" id="3.10.450.300">
    <property type="entry name" value="YebF/Colicin-M immunity protein"/>
    <property type="match status" value="1"/>
</dbReference>